<accession>A0AAT9J874</accession>
<feature type="coiled-coil region" evidence="1">
    <location>
        <begin position="878"/>
        <end position="909"/>
    </location>
</feature>
<reference evidence="3" key="2">
    <citation type="submission" date="2024-05" db="EMBL/GenBank/DDBJ databases">
        <authorList>
            <person name="Matrishin C.B."/>
            <person name="Kauffman K.M."/>
        </authorList>
    </citation>
    <scope>NUCLEOTIDE SEQUENCE</scope>
</reference>
<protein>
    <submittedName>
        <fullName evidence="3">Tail tape measure</fullName>
    </submittedName>
</protein>
<feature type="coiled-coil region" evidence="1">
    <location>
        <begin position="312"/>
        <end position="339"/>
    </location>
</feature>
<feature type="coiled-coil region" evidence="1">
    <location>
        <begin position="468"/>
        <end position="495"/>
    </location>
</feature>
<feature type="compositionally biased region" description="Polar residues" evidence="2">
    <location>
        <begin position="1"/>
        <end position="10"/>
    </location>
</feature>
<feature type="region of interest" description="Disordered" evidence="2">
    <location>
        <begin position="1"/>
        <end position="26"/>
    </location>
</feature>
<evidence type="ECO:0000313" key="3">
    <source>
        <dbReference type="EMBL" id="DBA55136.1"/>
    </source>
</evidence>
<reference evidence="3" key="1">
    <citation type="journal article" date="2023" name="Microbiome">
        <title>Phages are unrecognized players in the ecology of the oral pathogen Porphyromonas gingivalis.</title>
        <authorList>
            <person name="Matrishin C.B."/>
            <person name="Haase E.M."/>
            <person name="Dewhirst F.E."/>
            <person name="Mark Welch J.L."/>
            <person name="Miranda-Sanchez F."/>
            <person name="Chen T."/>
            <person name="MacFarland D.C."/>
            <person name="Kauffman K.M."/>
        </authorList>
    </citation>
    <scope>NUCLEOTIDE SEQUENCE</scope>
</reference>
<proteinExistence type="predicted"/>
<evidence type="ECO:0000256" key="1">
    <source>
        <dbReference type="SAM" id="Coils"/>
    </source>
</evidence>
<keyword evidence="1" id="KW-0175">Coiled coil</keyword>
<feature type="coiled-coil region" evidence="1">
    <location>
        <begin position="61"/>
        <end position="188"/>
    </location>
</feature>
<evidence type="ECO:0000256" key="2">
    <source>
        <dbReference type="SAM" id="MobiDB-lite"/>
    </source>
</evidence>
<sequence>MRRVTSVSKNARQRTNKKRRWKGSSKHAIEMAIKPVEIEFLMRDKLSPGMDKAGKSADTLADRVDKAYKSITDRIKEQREEVNRVEKDLQQLERQLKKAVPGKEWAEMKAEVDACSKALKEEKVTLSALEAEHKKNEGSAKKLTTELRQLQNALAQMRLDGKQGTAAYQEMSERAALLRDTLGDLRTQTNILANDNAGLQGVISGVNGLSGAFTVATGLMGAFASENEDLIKIQTRVQSVMAVTMGLQQIANTLNKDSAFRIVTVRKAKELLTAANYKLAASLGISNAAAKALVATLTLGLSVAVTAAIVAIDRFNERKAQAREEAEKAVSAEKDARAEMVKMRATIRETMRAIRDFNGSKRQESAMVEELNRKHGEAFGYYDTLAQWYEILAQKGEQYIKILFLQAKAQSLINKAVEADEKIAKIEAAPESDYDTWWGYGGKVDRFFSRDKRYKQNNNGKWLKEEAKEAAKAVKQAYLDEAEQLQKEAGDIMSKFDLGGYIAPQKKNGGEGAGRYLSTLFDAEKRARHKIEAQRIALMKEGYEKERATARGEFARELERIEEEAQQRLALYEKLREAGAKVAPHRKIVIQAQASEARVLAASLRDSALAAIDKKEREENKKALDELLAKYRNYAEQRKAVWRNYNEELRRLTSQMGVENVGQIMSALAELKKQTDKSIRDIRDAEIEETERNSSALVELFADASERSVAEIKKIIAQSEALYRYLRETKADEITAKFGMSAGKLRKIKETPQELEAIRQAIERLKNEVAGRSPLDKFALDIKKALDLIKKGSAANIGKGVAQIGAAVNAALPAVQEFGDLLSSAVGDDQMADEINTAVAAFGHMATTATGVGQIISGDIVGGIQNVASGVLNLFSMATAAEKRHQEALRQIEAAQREFENQYNLLKIRQALLAKDAETVFGVNRISQAIAAVKAYRDAMEELYRLMKGDAPALTFWGGITSVYQQQLAAYNKGVGGLYNAMIKTGHKKTGLFGWGKGKDIYDSILSVYPELIKANGELDTELLKIILDTREMDEETRKYLRSLLEAKDLMQQAEEALSNYLKETFGSLGDSMMQSIIAAIKDGSNAIENFAKEAGKVFENLGTQLAYSLFFADQFQYLQKKLKEIYSLDKPEEEIANIAGQFIDEFINGMSGPMGAAQEFLEEWKKKWTGHGYDLWNNEGGQTGKAGAFTTMTQDQATKLEGMFTAGQVHWANIDENIASFVDIFSGMLNAINQIVNNTRHIPDIYDDIREIKRDGIKIR</sequence>
<feature type="compositionally biased region" description="Basic residues" evidence="2">
    <location>
        <begin position="11"/>
        <end position="25"/>
    </location>
</feature>
<name>A0AAT9J874_9CAUD</name>
<dbReference type="EMBL" id="BK068093">
    <property type="protein sequence ID" value="DBA55136.1"/>
    <property type="molecule type" value="Genomic_DNA"/>
</dbReference>
<organism evidence="3">
    <name type="scientific">Porphyromonas phage phage012a_381OKJP</name>
    <dbReference type="NCBI Taxonomy" id="3154102"/>
    <lineage>
        <taxon>Viruses</taxon>
        <taxon>Duplodnaviria</taxon>
        <taxon>Heunggongvirae</taxon>
        <taxon>Uroviricota</taxon>
        <taxon>Caudoviricetes</taxon>
        <taxon>Alisviridae</taxon>
        <taxon>Honmavirus</taxon>
        <taxon>Honmavirus pging00G</taxon>
    </lineage>
</organism>